<dbReference type="EMBL" id="CP165625">
    <property type="protein sequence ID" value="XDU95863.1"/>
    <property type="molecule type" value="Genomic_DNA"/>
</dbReference>
<reference evidence="1" key="1">
    <citation type="submission" date="2024-07" db="EMBL/GenBank/DDBJ databases">
        <authorList>
            <person name="Biller S.J."/>
        </authorList>
    </citation>
    <scope>NUCLEOTIDE SEQUENCE</scope>
    <source>
        <strain evidence="1">WC2409</strain>
    </source>
</reference>
<name>A0AB39W5H6_9FLAO</name>
<proteinExistence type="predicted"/>
<accession>A0AB39W5H6</accession>
<gene>
    <name evidence="1" type="ORF">AB3G34_01775</name>
</gene>
<protein>
    <submittedName>
        <fullName evidence="1">Uncharacterized protein</fullName>
    </submittedName>
</protein>
<evidence type="ECO:0000313" key="1">
    <source>
        <dbReference type="EMBL" id="XDU95863.1"/>
    </source>
</evidence>
<dbReference type="AlphaFoldDB" id="A0AB39W5H6"/>
<organism evidence="1">
    <name type="scientific">Flavobacterium sp. WC2409</name>
    <dbReference type="NCBI Taxonomy" id="3234139"/>
    <lineage>
        <taxon>Bacteria</taxon>
        <taxon>Pseudomonadati</taxon>
        <taxon>Bacteroidota</taxon>
        <taxon>Flavobacteriia</taxon>
        <taxon>Flavobacteriales</taxon>
        <taxon>Flavobacteriaceae</taxon>
        <taxon>Flavobacterium</taxon>
    </lineage>
</organism>
<dbReference type="RefSeq" id="WP_369753283.1">
    <property type="nucleotide sequence ID" value="NZ_CP165625.1"/>
</dbReference>
<sequence>MIAKRNIPKNKGLTCFFFAGFFARIATLIPRKRIVNSVLIYVKYSFAKQLQLFCKQKSIVLQRFNYFFFAAFFAKQQTLIK</sequence>